<evidence type="ECO:0000313" key="16">
    <source>
        <dbReference type="EMBL" id="JAB67845.1"/>
    </source>
</evidence>
<reference evidence="16" key="1">
    <citation type="submission" date="2013-07" db="EMBL/GenBank/DDBJ databases">
        <title>Midgut Transcriptome Profiling of Anoplphora glabripennis, a Lignocellulose Degrading, Wood-Boring Cerambycid.</title>
        <authorList>
            <person name="Scully E.D."/>
            <person name="Hoover K."/>
            <person name="Carlson J.E."/>
            <person name="Tien M."/>
            <person name="Geib S.M."/>
        </authorList>
    </citation>
    <scope>NUCLEOTIDE SEQUENCE</scope>
</reference>
<dbReference type="PANTHER" id="PTHR11562:SF17">
    <property type="entry name" value="RE54080P-RELATED"/>
    <property type="match status" value="1"/>
</dbReference>
<keyword evidence="3" id="KW-0813">Transport</keyword>
<evidence type="ECO:0000256" key="7">
    <source>
        <dbReference type="ARBA" id="ARBA00022906"/>
    </source>
</evidence>
<feature type="transmembrane region" description="Helical" evidence="13">
    <location>
        <begin position="115"/>
        <end position="137"/>
    </location>
</feature>
<dbReference type="InterPro" id="IPR027469">
    <property type="entry name" value="Cation_efflux_TMD_sf"/>
</dbReference>
<dbReference type="EMBL" id="GALX01000621">
    <property type="protein sequence ID" value="JAB67845.1"/>
    <property type="molecule type" value="Transcribed_RNA"/>
</dbReference>
<feature type="transmembrane region" description="Helical" evidence="13">
    <location>
        <begin position="180"/>
        <end position="203"/>
    </location>
</feature>
<evidence type="ECO:0000256" key="1">
    <source>
        <dbReference type="ARBA" id="ARBA00004638"/>
    </source>
</evidence>
<dbReference type="Pfam" id="PF16916">
    <property type="entry name" value="ZT_dimer"/>
    <property type="match status" value="1"/>
</dbReference>
<keyword evidence="7" id="KW-0864">Zinc transport</keyword>
<sequence>MDKCEHYVDGDDENLLLDDESALEKKCVRCRKQIPVWVNGDTVPNWTQNINGVFLNEGSETIMSVIDELTDNLEDSPLLINDCYREPVNTEFHCHDSVGYIEDVIAWRKLMSASILCFIFMAAELLGGYFAGSLAIMTDAAHLFSDFIGFLISLLALWIGKKPATKYMTFGYHRAEVLGALLSVITIWMLAAIFSVLAIGRLYNKDYDIDADTMIVVACIGVVINIIMGVILHGACHLHSHGFTKHNHSPNNINVRAAIIHVLGDLLQSIGVLLAALIIKFYPNGRIADPICTLLFSLIVICTTVRIGRDSVWYLIEGSPVSSAKLATALGKLGGVKHIHSLHIWSLAPGKDAVALHLAVDQFCDRDLLLKKASSLVHSQINVVSCTLQIEAYNAELINTCRQCQGPQY</sequence>
<evidence type="ECO:0000256" key="10">
    <source>
        <dbReference type="ARBA" id="ARBA00023136"/>
    </source>
</evidence>
<keyword evidence="9" id="KW-0406">Ion transport</keyword>
<dbReference type="NCBIfam" id="TIGR01297">
    <property type="entry name" value="CDF"/>
    <property type="match status" value="1"/>
</dbReference>
<feature type="transmembrane region" description="Helical" evidence="13">
    <location>
        <begin position="257"/>
        <end position="281"/>
    </location>
</feature>
<dbReference type="GO" id="GO:0030658">
    <property type="term" value="C:transport vesicle membrane"/>
    <property type="evidence" value="ECO:0007669"/>
    <property type="project" value="UniProtKB-SubCell"/>
</dbReference>
<name>V5GCH7_ANOGL</name>
<evidence type="ECO:0000256" key="4">
    <source>
        <dbReference type="ARBA" id="ARBA00022692"/>
    </source>
</evidence>
<evidence type="ECO:0000256" key="3">
    <source>
        <dbReference type="ARBA" id="ARBA00022448"/>
    </source>
</evidence>
<keyword evidence="6" id="KW-0862">Zinc</keyword>
<feature type="domain" description="Cation efflux protein cytoplasmic" evidence="15">
    <location>
        <begin position="324"/>
        <end position="393"/>
    </location>
</feature>
<dbReference type="AlphaFoldDB" id="V5GCH7"/>
<dbReference type="Gene3D" id="1.20.1510.10">
    <property type="entry name" value="Cation efflux protein transmembrane domain"/>
    <property type="match status" value="1"/>
</dbReference>
<evidence type="ECO:0000256" key="5">
    <source>
        <dbReference type="ARBA" id="ARBA00022723"/>
    </source>
</evidence>
<dbReference type="Pfam" id="PF01545">
    <property type="entry name" value="Cation_efflux"/>
    <property type="match status" value="1"/>
</dbReference>
<comment type="catalytic activity">
    <reaction evidence="12">
        <text>Zn(2+)(in) + 2 H(+)(out) = Zn(2+)(out) + 2 H(+)(in)</text>
        <dbReference type="Rhea" id="RHEA:72627"/>
        <dbReference type="ChEBI" id="CHEBI:15378"/>
        <dbReference type="ChEBI" id="CHEBI:29105"/>
    </reaction>
</comment>
<dbReference type="InterPro" id="IPR027470">
    <property type="entry name" value="Cation_efflux_CTD"/>
</dbReference>
<dbReference type="GO" id="GO:0046872">
    <property type="term" value="F:metal ion binding"/>
    <property type="evidence" value="ECO:0007669"/>
    <property type="project" value="UniProtKB-KW"/>
</dbReference>
<evidence type="ECO:0000256" key="8">
    <source>
        <dbReference type="ARBA" id="ARBA00022989"/>
    </source>
</evidence>
<accession>V5GCH7</accession>
<evidence type="ECO:0000256" key="13">
    <source>
        <dbReference type="SAM" id="Phobius"/>
    </source>
</evidence>
<keyword evidence="5" id="KW-0479">Metal-binding</keyword>
<dbReference type="SUPFAM" id="SSF161111">
    <property type="entry name" value="Cation efflux protein transmembrane domain-like"/>
    <property type="match status" value="1"/>
</dbReference>
<keyword evidence="11" id="KW-0968">Cytoplasmic vesicle</keyword>
<organism evidence="16">
    <name type="scientific">Anoplophora glabripennis</name>
    <name type="common">Asian longhorn beetle</name>
    <name type="synonym">Anoplophora nobilis</name>
    <dbReference type="NCBI Taxonomy" id="217634"/>
    <lineage>
        <taxon>Eukaryota</taxon>
        <taxon>Metazoa</taxon>
        <taxon>Ecdysozoa</taxon>
        <taxon>Arthropoda</taxon>
        <taxon>Hexapoda</taxon>
        <taxon>Insecta</taxon>
        <taxon>Pterygota</taxon>
        <taxon>Neoptera</taxon>
        <taxon>Endopterygota</taxon>
        <taxon>Coleoptera</taxon>
        <taxon>Polyphaga</taxon>
        <taxon>Cucujiformia</taxon>
        <taxon>Chrysomeloidea</taxon>
        <taxon>Cerambycidae</taxon>
        <taxon>Lamiinae</taxon>
        <taxon>Lamiini</taxon>
        <taxon>Anoplophora</taxon>
    </lineage>
</organism>
<keyword evidence="4 13" id="KW-0812">Transmembrane</keyword>
<gene>
    <name evidence="16" type="primary">ZNT2</name>
</gene>
<dbReference type="InterPro" id="IPR002524">
    <property type="entry name" value="Cation_efflux"/>
</dbReference>
<keyword evidence="10 13" id="KW-0472">Membrane</keyword>
<evidence type="ECO:0000256" key="9">
    <source>
        <dbReference type="ARBA" id="ARBA00023065"/>
    </source>
</evidence>
<dbReference type="InterPro" id="IPR050681">
    <property type="entry name" value="CDF/SLC30A"/>
</dbReference>
<feature type="transmembrane region" description="Helical" evidence="13">
    <location>
        <begin position="143"/>
        <end position="160"/>
    </location>
</feature>
<dbReference type="PANTHER" id="PTHR11562">
    <property type="entry name" value="CATION EFFLUX PROTEIN/ ZINC TRANSPORTER"/>
    <property type="match status" value="1"/>
</dbReference>
<feature type="domain" description="Cation efflux protein transmembrane" evidence="14">
    <location>
        <begin position="112"/>
        <end position="315"/>
    </location>
</feature>
<dbReference type="GO" id="GO:0005886">
    <property type="term" value="C:plasma membrane"/>
    <property type="evidence" value="ECO:0007669"/>
    <property type="project" value="TreeGrafter"/>
</dbReference>
<comment type="similarity">
    <text evidence="2">Belongs to the cation diffusion facilitator (CDF) transporter (TC 2.A.4) family. SLC30A subfamily.</text>
</comment>
<dbReference type="GO" id="GO:0010043">
    <property type="term" value="P:response to zinc ion"/>
    <property type="evidence" value="ECO:0007669"/>
    <property type="project" value="TreeGrafter"/>
</dbReference>
<dbReference type="GO" id="GO:0005385">
    <property type="term" value="F:zinc ion transmembrane transporter activity"/>
    <property type="evidence" value="ECO:0007669"/>
    <property type="project" value="UniProtKB-ARBA"/>
</dbReference>
<evidence type="ECO:0000256" key="2">
    <source>
        <dbReference type="ARBA" id="ARBA00008873"/>
    </source>
</evidence>
<keyword evidence="8 13" id="KW-1133">Transmembrane helix</keyword>
<protein>
    <submittedName>
        <fullName evidence="16">Zinc transporter</fullName>
    </submittedName>
</protein>
<proteinExistence type="inferred from homology"/>
<dbReference type="InterPro" id="IPR058533">
    <property type="entry name" value="Cation_efflux_TM"/>
</dbReference>
<evidence type="ECO:0000256" key="11">
    <source>
        <dbReference type="ARBA" id="ARBA00023329"/>
    </source>
</evidence>
<evidence type="ECO:0000256" key="12">
    <source>
        <dbReference type="ARBA" id="ARBA00048349"/>
    </source>
</evidence>
<feature type="transmembrane region" description="Helical" evidence="13">
    <location>
        <begin position="215"/>
        <end position="236"/>
    </location>
</feature>
<comment type="subcellular location">
    <subcellularLocation>
        <location evidence="1">Cytoplasmic vesicle</location>
        <location evidence="1">Secretory vesicle membrane</location>
        <topology evidence="1">Multi-pass membrane protein</topology>
    </subcellularLocation>
</comment>
<evidence type="ECO:0000259" key="15">
    <source>
        <dbReference type="Pfam" id="PF16916"/>
    </source>
</evidence>
<evidence type="ECO:0000256" key="6">
    <source>
        <dbReference type="ARBA" id="ARBA00022833"/>
    </source>
</evidence>
<dbReference type="FunFam" id="1.20.1510.10:FF:000002">
    <property type="entry name" value="zinc transporter 3 isoform X1"/>
    <property type="match status" value="1"/>
</dbReference>
<evidence type="ECO:0000259" key="14">
    <source>
        <dbReference type="Pfam" id="PF01545"/>
    </source>
</evidence>